<reference evidence="2 3" key="1">
    <citation type="submission" date="2018-03" db="EMBL/GenBank/DDBJ databases">
        <title>Genomes of Pezizomycetes fungi and the evolution of truffles.</title>
        <authorList>
            <person name="Murat C."/>
            <person name="Payen T."/>
            <person name="Noel B."/>
            <person name="Kuo A."/>
            <person name="Martin F.M."/>
        </authorList>
    </citation>
    <scope>NUCLEOTIDE SEQUENCE [LARGE SCALE GENOMIC DNA]</scope>
    <source>
        <strain evidence="2">091103-1</strain>
    </source>
</reference>
<feature type="transmembrane region" description="Helical" evidence="1">
    <location>
        <begin position="270"/>
        <end position="295"/>
    </location>
</feature>
<dbReference type="Proteomes" id="UP000246991">
    <property type="component" value="Unassembled WGS sequence"/>
</dbReference>
<proteinExistence type="predicted"/>
<comment type="caution">
    <text evidence="2">The sequence shown here is derived from an EMBL/GenBank/DDBJ whole genome shotgun (WGS) entry which is preliminary data.</text>
</comment>
<evidence type="ECO:0000313" key="3">
    <source>
        <dbReference type="Proteomes" id="UP000246991"/>
    </source>
</evidence>
<evidence type="ECO:0000313" key="2">
    <source>
        <dbReference type="EMBL" id="PWW80541.1"/>
    </source>
</evidence>
<dbReference type="AlphaFoldDB" id="A0A317T500"/>
<feature type="transmembrane region" description="Helical" evidence="1">
    <location>
        <begin position="38"/>
        <end position="70"/>
    </location>
</feature>
<dbReference type="OrthoDB" id="10041630at2759"/>
<feature type="transmembrane region" description="Helical" evidence="1">
    <location>
        <begin position="180"/>
        <end position="202"/>
    </location>
</feature>
<name>A0A317T500_9PEZI</name>
<evidence type="ECO:0000256" key="1">
    <source>
        <dbReference type="SAM" id="Phobius"/>
    </source>
</evidence>
<keyword evidence="1" id="KW-1133">Transmembrane helix</keyword>
<gene>
    <name evidence="2" type="ORF">C7212DRAFT_361545</name>
</gene>
<feature type="transmembrane region" description="Helical" evidence="1">
    <location>
        <begin position="214"/>
        <end position="236"/>
    </location>
</feature>
<dbReference type="EMBL" id="PYWC01000002">
    <property type="protein sequence ID" value="PWW80541.1"/>
    <property type="molecule type" value="Genomic_DNA"/>
</dbReference>
<keyword evidence="3" id="KW-1185">Reference proteome</keyword>
<organism evidence="2 3">
    <name type="scientific">Tuber magnatum</name>
    <name type="common">white Piedmont truffle</name>
    <dbReference type="NCBI Taxonomy" id="42249"/>
    <lineage>
        <taxon>Eukaryota</taxon>
        <taxon>Fungi</taxon>
        <taxon>Dikarya</taxon>
        <taxon>Ascomycota</taxon>
        <taxon>Pezizomycotina</taxon>
        <taxon>Pezizomycetes</taxon>
        <taxon>Pezizales</taxon>
        <taxon>Tuberaceae</taxon>
        <taxon>Tuber</taxon>
    </lineage>
</organism>
<dbReference type="PANTHER" id="PTHR38421:SF1">
    <property type="entry name" value="TRANSMEMBRANE PROTEIN"/>
    <property type="match status" value="1"/>
</dbReference>
<protein>
    <recommendedName>
        <fullName evidence="4">Transmembrane protein UsgS</fullName>
    </recommendedName>
</protein>
<accession>A0A317T500</accession>
<evidence type="ECO:0008006" key="4">
    <source>
        <dbReference type="Google" id="ProtNLM"/>
    </source>
</evidence>
<keyword evidence="1" id="KW-0472">Membrane</keyword>
<keyword evidence="1" id="KW-0812">Transmembrane</keyword>
<sequence length="367" mass="41169">MSNFDPNAVIRGAQLTIVGAYRALQNPSLFEMKHYRQAFLAVVIGAALRLLVAAPILGMKVFLGFIGLFADLSTVTWDDDIISGLEFLEKSVLQVPVFLMSAMRYLVPTLDDMFMQSLEWVDKTYLMKHADENPEGLRALYYPNLRLYSRKSGAGAGVLGAVEAVQPFLIKYARRAAISIAVYFASFLPVVGRFVLPVASFYSFNRATGPVPAVVVFGVGLLLPKRWMIVFLQGYFASRGLMRELLEPYFSRIRFDKEQKKRWFREREGLLFGFGVGFYLLLKTPWLGVLIYGIAEASTAYLITKITDPPPPPSTSKGFAETQVVWKNKHEFMKLDLDKLDRLNVKSAIKGTESPFVSGSTAERKSL</sequence>
<dbReference type="PANTHER" id="PTHR38421">
    <property type="entry name" value="TRANSMEMBRANE PROTEIN USGS"/>
    <property type="match status" value="1"/>
</dbReference>